<proteinExistence type="predicted"/>
<organism evidence="1 2">
    <name type="scientific">Arachis hypogaea</name>
    <name type="common">Peanut</name>
    <dbReference type="NCBI Taxonomy" id="3818"/>
    <lineage>
        <taxon>Eukaryota</taxon>
        <taxon>Viridiplantae</taxon>
        <taxon>Streptophyta</taxon>
        <taxon>Embryophyta</taxon>
        <taxon>Tracheophyta</taxon>
        <taxon>Spermatophyta</taxon>
        <taxon>Magnoliopsida</taxon>
        <taxon>eudicotyledons</taxon>
        <taxon>Gunneridae</taxon>
        <taxon>Pentapetalae</taxon>
        <taxon>rosids</taxon>
        <taxon>fabids</taxon>
        <taxon>Fabales</taxon>
        <taxon>Fabaceae</taxon>
        <taxon>Papilionoideae</taxon>
        <taxon>50 kb inversion clade</taxon>
        <taxon>dalbergioids sensu lato</taxon>
        <taxon>Dalbergieae</taxon>
        <taxon>Pterocarpus clade</taxon>
        <taxon>Arachis</taxon>
    </lineage>
</organism>
<name>A0A6B9VB83_ARAHY</name>
<evidence type="ECO:0000313" key="2">
    <source>
        <dbReference type="Proteomes" id="UP000464620"/>
    </source>
</evidence>
<gene>
    <name evidence="1" type="ORF">DS421_19g653020</name>
</gene>
<accession>A0A6B9VB83</accession>
<dbReference type="AlphaFoldDB" id="A0A6B9VB83"/>
<protein>
    <submittedName>
        <fullName evidence="1">Uncharacterized protein</fullName>
    </submittedName>
</protein>
<sequence length="131" mass="14805">MEEYELKEGEACSFQNHEEELDDASIDPDVELSYTILVSRALSRRKYGVSSIAEHSALSIWNRGEDNIVFTLYFSIRFSILKIEERREHASLMPFVPLCLAVAELRCSTFSTFTEIVGYSASAGFGKAFAF</sequence>
<evidence type="ECO:0000313" key="1">
    <source>
        <dbReference type="EMBL" id="QHN77478.1"/>
    </source>
</evidence>
<dbReference type="Proteomes" id="UP000464620">
    <property type="component" value="Chromosome B09"/>
</dbReference>
<dbReference type="EMBL" id="CP031001">
    <property type="protein sequence ID" value="QHN77478.1"/>
    <property type="molecule type" value="Genomic_DNA"/>
</dbReference>
<reference evidence="1 2" key="1">
    <citation type="submission" date="2020-01" db="EMBL/GenBank/DDBJ databases">
        <title>Genome sequence of Arachis hypogaea, cultivar Shitouqi.</title>
        <authorList>
            <person name="Zhuang W."/>
            <person name="Chen H."/>
            <person name="Varshney R."/>
            <person name="Wang D."/>
            <person name="Ming R."/>
        </authorList>
    </citation>
    <scope>NUCLEOTIDE SEQUENCE [LARGE SCALE GENOMIC DNA]</scope>
    <source>
        <tissue evidence="1">Young leaf</tissue>
    </source>
</reference>